<name>A0ABQ7BHZ4_BRACR</name>
<evidence type="ECO:0000256" key="1">
    <source>
        <dbReference type="SAM" id="MobiDB-lite"/>
    </source>
</evidence>
<protein>
    <submittedName>
        <fullName evidence="2">Uncharacterized protein</fullName>
    </submittedName>
</protein>
<proteinExistence type="predicted"/>
<sequence length="88" mass="9414">MPHGQSASRTAKLVDCRNQTTKREPRAGQRTGTDASWNGRELAASYRVANGAEDQERLGAGADQVDTSWNALQEQETRSGIGLDAIAG</sequence>
<organism evidence="2 3">
    <name type="scientific">Brassica cretica</name>
    <name type="common">Mustard</name>
    <dbReference type="NCBI Taxonomy" id="69181"/>
    <lineage>
        <taxon>Eukaryota</taxon>
        <taxon>Viridiplantae</taxon>
        <taxon>Streptophyta</taxon>
        <taxon>Embryophyta</taxon>
        <taxon>Tracheophyta</taxon>
        <taxon>Spermatophyta</taxon>
        <taxon>Magnoliopsida</taxon>
        <taxon>eudicotyledons</taxon>
        <taxon>Gunneridae</taxon>
        <taxon>Pentapetalae</taxon>
        <taxon>rosids</taxon>
        <taxon>malvids</taxon>
        <taxon>Brassicales</taxon>
        <taxon>Brassicaceae</taxon>
        <taxon>Brassiceae</taxon>
        <taxon>Brassica</taxon>
    </lineage>
</organism>
<accession>A0ABQ7BHZ4</accession>
<evidence type="ECO:0000313" key="2">
    <source>
        <dbReference type="EMBL" id="KAF3531530.1"/>
    </source>
</evidence>
<comment type="caution">
    <text evidence="2">The sequence shown here is derived from an EMBL/GenBank/DDBJ whole genome shotgun (WGS) entry which is preliminary data.</text>
</comment>
<keyword evidence="3" id="KW-1185">Reference proteome</keyword>
<dbReference type="Proteomes" id="UP000266723">
    <property type="component" value="Unassembled WGS sequence"/>
</dbReference>
<evidence type="ECO:0000313" key="3">
    <source>
        <dbReference type="Proteomes" id="UP000266723"/>
    </source>
</evidence>
<reference evidence="2 3" key="1">
    <citation type="journal article" date="2020" name="BMC Genomics">
        <title>Intraspecific diversification of the crop wild relative Brassica cretica Lam. using demographic model selection.</title>
        <authorList>
            <person name="Kioukis A."/>
            <person name="Michalopoulou V.A."/>
            <person name="Briers L."/>
            <person name="Pirintsos S."/>
            <person name="Studholme D.J."/>
            <person name="Pavlidis P."/>
            <person name="Sarris P.F."/>
        </authorList>
    </citation>
    <scope>NUCLEOTIDE SEQUENCE [LARGE SCALE GENOMIC DNA]</scope>
    <source>
        <strain evidence="3">cv. PFS-1207/04</strain>
    </source>
</reference>
<dbReference type="EMBL" id="QGKV02001507">
    <property type="protein sequence ID" value="KAF3531530.1"/>
    <property type="molecule type" value="Genomic_DNA"/>
</dbReference>
<feature type="region of interest" description="Disordered" evidence="1">
    <location>
        <begin position="1"/>
        <end position="38"/>
    </location>
</feature>
<gene>
    <name evidence="2" type="ORF">DY000_02043157</name>
</gene>